<gene>
    <name evidence="2" type="ORF">OAUR00152_LOCUS23244</name>
</gene>
<dbReference type="EMBL" id="HBKQ01033999">
    <property type="protein sequence ID" value="CAE2254684.1"/>
    <property type="molecule type" value="Transcribed_RNA"/>
</dbReference>
<accession>A0A7S4J7S3</accession>
<proteinExistence type="predicted"/>
<feature type="region of interest" description="Disordered" evidence="1">
    <location>
        <begin position="282"/>
        <end position="307"/>
    </location>
</feature>
<organism evidence="2">
    <name type="scientific">Odontella aurita</name>
    <dbReference type="NCBI Taxonomy" id="265563"/>
    <lineage>
        <taxon>Eukaryota</taxon>
        <taxon>Sar</taxon>
        <taxon>Stramenopiles</taxon>
        <taxon>Ochrophyta</taxon>
        <taxon>Bacillariophyta</taxon>
        <taxon>Mediophyceae</taxon>
        <taxon>Biddulphiophycidae</taxon>
        <taxon>Eupodiscales</taxon>
        <taxon>Odontellaceae</taxon>
        <taxon>Odontella</taxon>
    </lineage>
</organism>
<feature type="compositionally biased region" description="Basic and acidic residues" evidence="1">
    <location>
        <begin position="332"/>
        <end position="345"/>
    </location>
</feature>
<sequence>MPSDDDDDEESVDLAGRWHLPLEVLRDRSLDSRRRHDALGFYLDLILDLLSAPDNFGGAAATGKVEVSRTKAVALSSLSALCGPNGIPAASNCKSSDPSARLKIRNAIANSMDDLADAVEAVLPHKAKGGIGNSGESGGPPPPPLALPPWVNVTAHVLPVLQVLTWVRCLDLSPADSGGRGGGGGGAIGVSREGVSPREARSLLSSGLFRHLILLYAGTASSSASPHVVAGDGAAGSSNQATSVVRSQLLRTILALMSQSPSILGRYASRVPELGAALNSSSLTPRKRLGDREDRRRGGGGGRGTDGMLWAAVSARLQSSSGNGGGRFRGAPTEKARRCQRRGGDADGSGVPNEGGIREYVPCVVRQALPGSVRFAPLGDKRQGGGRRHHRPTNRAVCETCQRSRIPTLRGSSVGVSRHCLRNIWHWGGGEPQCER</sequence>
<reference evidence="2" key="1">
    <citation type="submission" date="2021-01" db="EMBL/GenBank/DDBJ databases">
        <authorList>
            <person name="Corre E."/>
            <person name="Pelletier E."/>
            <person name="Niang G."/>
            <person name="Scheremetjew M."/>
            <person name="Finn R."/>
            <person name="Kale V."/>
            <person name="Holt S."/>
            <person name="Cochrane G."/>
            <person name="Meng A."/>
            <person name="Brown T."/>
            <person name="Cohen L."/>
        </authorList>
    </citation>
    <scope>NUCLEOTIDE SEQUENCE</scope>
    <source>
        <strain evidence="2">Isolate 1302-5</strain>
    </source>
</reference>
<name>A0A7S4J7S3_9STRA</name>
<feature type="compositionally biased region" description="Basic residues" evidence="1">
    <location>
        <begin position="384"/>
        <end position="393"/>
    </location>
</feature>
<evidence type="ECO:0000313" key="2">
    <source>
        <dbReference type="EMBL" id="CAE2254684.1"/>
    </source>
</evidence>
<protein>
    <submittedName>
        <fullName evidence="2">Uncharacterized protein</fullName>
    </submittedName>
</protein>
<evidence type="ECO:0000256" key="1">
    <source>
        <dbReference type="SAM" id="MobiDB-lite"/>
    </source>
</evidence>
<feature type="region of interest" description="Disordered" evidence="1">
    <location>
        <begin position="375"/>
        <end position="394"/>
    </location>
</feature>
<feature type="region of interest" description="Disordered" evidence="1">
    <location>
        <begin position="320"/>
        <end position="353"/>
    </location>
</feature>
<dbReference type="AlphaFoldDB" id="A0A7S4J7S3"/>
<feature type="compositionally biased region" description="Basic and acidic residues" evidence="1">
    <location>
        <begin position="288"/>
        <end position="297"/>
    </location>
</feature>